<protein>
    <submittedName>
        <fullName evidence="2">Uncharacterized protein</fullName>
    </submittedName>
</protein>
<dbReference type="EMBL" id="JH930477">
    <property type="protein sequence ID" value="EKM51177.1"/>
    <property type="molecule type" value="Genomic_DNA"/>
</dbReference>
<feature type="compositionally biased region" description="Basic and acidic residues" evidence="1">
    <location>
        <begin position="1"/>
        <end position="10"/>
    </location>
</feature>
<sequence length="54" mass="6030">MRRKSWEHCRGSTPAVDNARPRRVQTSSPRGAGARLVRENSAAQDAQAGPSRRW</sequence>
<dbReference type="KEGG" id="pco:PHACADRAFT_263182"/>
<evidence type="ECO:0000313" key="2">
    <source>
        <dbReference type="EMBL" id="EKM51177.1"/>
    </source>
</evidence>
<dbReference type="Proteomes" id="UP000008370">
    <property type="component" value="Unassembled WGS sequence"/>
</dbReference>
<dbReference type="GeneID" id="18918485"/>
<dbReference type="AlphaFoldDB" id="K5WLK4"/>
<name>K5WLK4_PHACS</name>
<dbReference type="HOGENOM" id="CLU_3051089_0_0_1"/>
<reference evidence="2 3" key="1">
    <citation type="journal article" date="2012" name="BMC Genomics">
        <title>Comparative genomics of the white-rot fungi, Phanerochaete carnosa and P. chrysosporium, to elucidate the genetic basis of the distinct wood types they colonize.</title>
        <authorList>
            <person name="Suzuki H."/>
            <person name="MacDonald J."/>
            <person name="Syed K."/>
            <person name="Salamov A."/>
            <person name="Hori C."/>
            <person name="Aerts A."/>
            <person name="Henrissat B."/>
            <person name="Wiebenga A."/>
            <person name="vanKuyk P.A."/>
            <person name="Barry K."/>
            <person name="Lindquist E."/>
            <person name="LaButti K."/>
            <person name="Lapidus A."/>
            <person name="Lucas S."/>
            <person name="Coutinho P."/>
            <person name="Gong Y."/>
            <person name="Samejima M."/>
            <person name="Mahadevan R."/>
            <person name="Abou-Zaid M."/>
            <person name="de Vries R.P."/>
            <person name="Igarashi K."/>
            <person name="Yadav J.S."/>
            <person name="Grigoriev I.V."/>
            <person name="Master E.R."/>
        </authorList>
    </citation>
    <scope>NUCLEOTIDE SEQUENCE [LARGE SCALE GENOMIC DNA]</scope>
    <source>
        <strain evidence="2 3">HHB-10118-sp</strain>
    </source>
</reference>
<evidence type="ECO:0000256" key="1">
    <source>
        <dbReference type="SAM" id="MobiDB-lite"/>
    </source>
</evidence>
<gene>
    <name evidence="2" type="ORF">PHACADRAFT_263182</name>
</gene>
<organism evidence="2 3">
    <name type="scientific">Phanerochaete carnosa (strain HHB-10118-sp)</name>
    <name type="common">White-rot fungus</name>
    <name type="synonym">Peniophora carnosa</name>
    <dbReference type="NCBI Taxonomy" id="650164"/>
    <lineage>
        <taxon>Eukaryota</taxon>
        <taxon>Fungi</taxon>
        <taxon>Dikarya</taxon>
        <taxon>Basidiomycota</taxon>
        <taxon>Agaricomycotina</taxon>
        <taxon>Agaricomycetes</taxon>
        <taxon>Polyporales</taxon>
        <taxon>Phanerochaetaceae</taxon>
        <taxon>Phanerochaete</taxon>
    </lineage>
</organism>
<keyword evidence="3" id="KW-1185">Reference proteome</keyword>
<dbReference type="InParanoid" id="K5WLK4"/>
<feature type="region of interest" description="Disordered" evidence="1">
    <location>
        <begin position="1"/>
        <end position="54"/>
    </location>
</feature>
<proteinExistence type="predicted"/>
<evidence type="ECO:0000313" key="3">
    <source>
        <dbReference type="Proteomes" id="UP000008370"/>
    </source>
</evidence>
<accession>K5WLK4</accession>
<dbReference type="RefSeq" id="XP_007400329.1">
    <property type="nucleotide sequence ID" value="XM_007400267.1"/>
</dbReference>